<dbReference type="InParanoid" id="A0A3N1HMV5"/>
<feature type="transmembrane region" description="Helical" evidence="2">
    <location>
        <begin position="245"/>
        <end position="263"/>
    </location>
</feature>
<dbReference type="EMBL" id="RJKN01000003">
    <property type="protein sequence ID" value="ROP43702.1"/>
    <property type="molecule type" value="Genomic_DNA"/>
</dbReference>
<feature type="transmembrane region" description="Helical" evidence="2">
    <location>
        <begin position="29"/>
        <end position="50"/>
    </location>
</feature>
<feature type="transmembrane region" description="Helical" evidence="2">
    <location>
        <begin position="423"/>
        <end position="443"/>
    </location>
</feature>
<evidence type="ECO:0000313" key="4">
    <source>
        <dbReference type="Proteomes" id="UP000276232"/>
    </source>
</evidence>
<sequence>MPERTRAPHRPAPAAPRGRSVSTTLPGGLWWVSPVGALALVVPTTLWYAASLDDDTYRLLWRTPKVLTDQTALLTAAAALALAVGAVVVRVAARRRPVRPWPGLAPDQLARLERGAGVVFWLTAIGYAAFAVAAAARGLSLQALVQAFVAQDNYSSQFREQLAPVPGVTTLTQCGLAYAVMAGVLLVHRWDARTARRLGVVVLLALVRSFVNTERLALLELAVPLVVVLAVAVRRSGPPAVRRAVVLAPVLLVPLVVAVFGAFEYSRSWQFFSERTSQGFWGFVVARIAGYYATAYNNGAIRLDEGGYPGRLPYESFQGAWDAPGVSSLGLYEQWSAPVPPSAQDLLERFGNPEFNNPGGLTVPLLDLGVVGGLVYLAVAGVLLGLAYQAFVEGRLVGLLLYPIAATGVFEIPRYVYWSQGRVLPAVLCVVAVTAYVTLSRTVPPPRSRARRRAVPVHRAPLALAQARAAERGRA</sequence>
<feature type="region of interest" description="Disordered" evidence="1">
    <location>
        <begin position="1"/>
        <end position="21"/>
    </location>
</feature>
<keyword evidence="2" id="KW-0812">Transmembrane</keyword>
<feature type="transmembrane region" description="Helical" evidence="2">
    <location>
        <begin position="118"/>
        <end position="145"/>
    </location>
</feature>
<accession>A0A3N1HMV5</accession>
<keyword evidence="2" id="KW-1133">Transmembrane helix</keyword>
<evidence type="ECO:0000313" key="3">
    <source>
        <dbReference type="EMBL" id="ROP43702.1"/>
    </source>
</evidence>
<evidence type="ECO:0000256" key="1">
    <source>
        <dbReference type="SAM" id="MobiDB-lite"/>
    </source>
</evidence>
<dbReference type="AlphaFoldDB" id="A0A3N1HMV5"/>
<gene>
    <name evidence="3" type="ORF">EDC03_1296</name>
</gene>
<proteinExistence type="predicted"/>
<name>A0A3N1HMV5_9ACTN</name>
<evidence type="ECO:0000256" key="2">
    <source>
        <dbReference type="SAM" id="Phobius"/>
    </source>
</evidence>
<evidence type="ECO:0008006" key="5">
    <source>
        <dbReference type="Google" id="ProtNLM"/>
    </source>
</evidence>
<feature type="transmembrane region" description="Helical" evidence="2">
    <location>
        <begin position="217"/>
        <end position="233"/>
    </location>
</feature>
<feature type="transmembrane region" description="Helical" evidence="2">
    <location>
        <begin position="165"/>
        <end position="187"/>
    </location>
</feature>
<feature type="transmembrane region" description="Helical" evidence="2">
    <location>
        <begin position="70"/>
        <end position="93"/>
    </location>
</feature>
<keyword evidence="2" id="KW-0472">Membrane</keyword>
<feature type="transmembrane region" description="Helical" evidence="2">
    <location>
        <begin position="368"/>
        <end position="387"/>
    </location>
</feature>
<organism evidence="3 4">
    <name type="scientific">Pseudokineococcus lusitanus</name>
    <dbReference type="NCBI Taxonomy" id="763993"/>
    <lineage>
        <taxon>Bacteria</taxon>
        <taxon>Bacillati</taxon>
        <taxon>Actinomycetota</taxon>
        <taxon>Actinomycetes</taxon>
        <taxon>Kineosporiales</taxon>
        <taxon>Kineosporiaceae</taxon>
        <taxon>Pseudokineococcus</taxon>
    </lineage>
</organism>
<feature type="transmembrane region" description="Helical" evidence="2">
    <location>
        <begin position="399"/>
        <end position="417"/>
    </location>
</feature>
<keyword evidence="4" id="KW-1185">Reference proteome</keyword>
<protein>
    <recommendedName>
        <fullName evidence="5">Oligosaccharide repeat unit polymerase</fullName>
    </recommendedName>
</protein>
<reference evidence="3 4" key="1">
    <citation type="journal article" date="2015" name="Stand. Genomic Sci.">
        <title>Genomic Encyclopedia of Bacterial and Archaeal Type Strains, Phase III: the genomes of soil and plant-associated and newly described type strains.</title>
        <authorList>
            <person name="Whitman W.B."/>
            <person name="Woyke T."/>
            <person name="Klenk H.P."/>
            <person name="Zhou Y."/>
            <person name="Lilburn T.G."/>
            <person name="Beck B.J."/>
            <person name="De Vos P."/>
            <person name="Vandamme P."/>
            <person name="Eisen J.A."/>
            <person name="Garrity G."/>
            <person name="Hugenholtz P."/>
            <person name="Kyrpides N.C."/>
        </authorList>
    </citation>
    <scope>NUCLEOTIDE SEQUENCE [LARGE SCALE GENOMIC DNA]</scope>
    <source>
        <strain evidence="3 4">CECT 7306</strain>
    </source>
</reference>
<comment type="caution">
    <text evidence="3">The sequence shown here is derived from an EMBL/GenBank/DDBJ whole genome shotgun (WGS) entry which is preliminary data.</text>
</comment>
<dbReference type="Proteomes" id="UP000276232">
    <property type="component" value="Unassembled WGS sequence"/>
</dbReference>